<feature type="chain" id="PRO_5046085979" evidence="1">
    <location>
        <begin position="19"/>
        <end position="164"/>
    </location>
</feature>
<dbReference type="SUPFAM" id="SSF54427">
    <property type="entry name" value="NTF2-like"/>
    <property type="match status" value="1"/>
</dbReference>
<sequence>MSLRIILLGALLILSASCADKETAPSFDAKAAIDEIDLLRSQFEQAVASGDLAALGALVSPEAVIIQPGAADWKAMQQLAAGAPFPQQAEIKITPFETKIVNAEWAFERGSSVVTYVNPETGDEMMLRDSYLLVFRNDGQGWKVYREVASASAPPEGWPAREQQ</sequence>
<organism evidence="3 4">
    <name type="scientific">Hyphococcus aureus</name>
    <dbReference type="NCBI Taxonomy" id="2666033"/>
    <lineage>
        <taxon>Bacteria</taxon>
        <taxon>Pseudomonadati</taxon>
        <taxon>Pseudomonadota</taxon>
        <taxon>Alphaproteobacteria</taxon>
        <taxon>Parvularculales</taxon>
        <taxon>Parvularculaceae</taxon>
        <taxon>Hyphococcus</taxon>
    </lineage>
</organism>
<feature type="domain" description="DUF4440" evidence="2">
    <location>
        <begin position="38"/>
        <end position="144"/>
    </location>
</feature>
<feature type="signal peptide" evidence="1">
    <location>
        <begin position="1"/>
        <end position="18"/>
    </location>
</feature>
<dbReference type="InterPro" id="IPR032710">
    <property type="entry name" value="NTF2-like_dom_sf"/>
</dbReference>
<protein>
    <submittedName>
        <fullName evidence="3">YybH family protein</fullName>
    </submittedName>
</protein>
<keyword evidence="4" id="KW-1185">Reference proteome</keyword>
<name>A0ABW1KZ88_9PROT</name>
<keyword evidence="1" id="KW-0732">Signal</keyword>
<gene>
    <name evidence="3" type="ORF">ACFMB1_16780</name>
</gene>
<dbReference type="Pfam" id="PF14534">
    <property type="entry name" value="DUF4440"/>
    <property type="match status" value="1"/>
</dbReference>
<evidence type="ECO:0000313" key="3">
    <source>
        <dbReference type="EMBL" id="MFC6037214.1"/>
    </source>
</evidence>
<dbReference type="Gene3D" id="3.10.450.50">
    <property type="match status" value="1"/>
</dbReference>
<proteinExistence type="predicted"/>
<dbReference type="InterPro" id="IPR027843">
    <property type="entry name" value="DUF4440"/>
</dbReference>
<dbReference type="RefSeq" id="WP_379881438.1">
    <property type="nucleotide sequence ID" value="NZ_JBHPON010000003.1"/>
</dbReference>
<evidence type="ECO:0000313" key="4">
    <source>
        <dbReference type="Proteomes" id="UP001596116"/>
    </source>
</evidence>
<comment type="caution">
    <text evidence="3">The sequence shown here is derived from an EMBL/GenBank/DDBJ whole genome shotgun (WGS) entry which is preliminary data.</text>
</comment>
<accession>A0ABW1KZ88</accession>
<reference evidence="3 4" key="1">
    <citation type="submission" date="2024-09" db="EMBL/GenBank/DDBJ databases">
        <authorList>
            <person name="Zhang Z.-H."/>
        </authorList>
    </citation>
    <scope>NUCLEOTIDE SEQUENCE [LARGE SCALE GENOMIC DNA]</scope>
    <source>
        <strain evidence="3 4">HHTR114</strain>
    </source>
</reference>
<dbReference type="Proteomes" id="UP001596116">
    <property type="component" value="Unassembled WGS sequence"/>
</dbReference>
<dbReference type="EMBL" id="JBHPON010000003">
    <property type="protein sequence ID" value="MFC6037214.1"/>
    <property type="molecule type" value="Genomic_DNA"/>
</dbReference>
<evidence type="ECO:0000256" key="1">
    <source>
        <dbReference type="SAM" id="SignalP"/>
    </source>
</evidence>
<evidence type="ECO:0000259" key="2">
    <source>
        <dbReference type="Pfam" id="PF14534"/>
    </source>
</evidence>
<dbReference type="PROSITE" id="PS51257">
    <property type="entry name" value="PROKAR_LIPOPROTEIN"/>
    <property type="match status" value="1"/>
</dbReference>